<dbReference type="OrthoDB" id="354351at2759"/>
<evidence type="ECO:0000313" key="8">
    <source>
        <dbReference type="Proteomes" id="UP000183832"/>
    </source>
</evidence>
<dbReference type="PRINTS" id="PR00178">
    <property type="entry name" value="FATTYACIDBP"/>
</dbReference>
<dbReference type="AlphaFoldDB" id="A0A1J1IV21"/>
<keyword evidence="2" id="KW-0446">Lipid-binding</keyword>
<dbReference type="STRING" id="568069.A0A1J1IV21"/>
<comment type="function">
    <text evidence="3">Binds fatty acids in a 1:1 molar ratio.</text>
</comment>
<dbReference type="InterPro" id="IPR000566">
    <property type="entry name" value="Lipocln_cytosolic_FA-bd_dom"/>
</dbReference>
<dbReference type="Pfam" id="PF00061">
    <property type="entry name" value="Lipocalin"/>
    <property type="match status" value="1"/>
</dbReference>
<evidence type="ECO:0000256" key="1">
    <source>
        <dbReference type="ARBA" id="ARBA00008390"/>
    </source>
</evidence>
<comment type="similarity">
    <text evidence="1">Belongs to the calycin superfamily. Fatty-acid binding protein (FABP) family.</text>
</comment>
<name>A0A1J1IV21_9DIPT</name>
<evidence type="ECO:0000259" key="6">
    <source>
        <dbReference type="Pfam" id="PF00061"/>
    </source>
</evidence>
<dbReference type="EMBL" id="CVRI01000057">
    <property type="protein sequence ID" value="CRL02385.1"/>
    <property type="molecule type" value="Genomic_DNA"/>
</dbReference>
<sequence length="133" mass="15623">MSIQFKKYRLERSENFDEFMKELGVNFLVRKMANTVTSTVQLVKEGENSYSFNTVSTFRNQTLKFNLNEEFEEERMDGKKVKCVVTFEGNKMIQHQLGDKSVRIEREFNDDELITKCIVGNVVATRWFKAVSE</sequence>
<protein>
    <recommendedName>
        <fullName evidence="4">Fatty acid-binding protein, muscle</fullName>
    </recommendedName>
    <alternativeName>
        <fullName evidence="5">M-FABP</fullName>
    </alternativeName>
</protein>
<dbReference type="InterPro" id="IPR000463">
    <property type="entry name" value="Fatty_acid-bd"/>
</dbReference>
<keyword evidence="8" id="KW-1185">Reference proteome</keyword>
<feature type="domain" description="Lipocalin/cytosolic fatty-acid binding" evidence="6">
    <location>
        <begin position="7"/>
        <end position="117"/>
    </location>
</feature>
<evidence type="ECO:0000256" key="5">
    <source>
        <dbReference type="ARBA" id="ARBA00081149"/>
    </source>
</evidence>
<dbReference type="SUPFAM" id="SSF50814">
    <property type="entry name" value="Lipocalins"/>
    <property type="match status" value="1"/>
</dbReference>
<gene>
    <name evidence="7" type="ORF">CLUMA_CG015413</name>
</gene>
<evidence type="ECO:0000256" key="4">
    <source>
        <dbReference type="ARBA" id="ARBA00072951"/>
    </source>
</evidence>
<evidence type="ECO:0000313" key="7">
    <source>
        <dbReference type="EMBL" id="CRL02385.1"/>
    </source>
</evidence>
<evidence type="ECO:0000256" key="2">
    <source>
        <dbReference type="ARBA" id="ARBA00023121"/>
    </source>
</evidence>
<organism evidence="7 8">
    <name type="scientific">Clunio marinus</name>
    <dbReference type="NCBI Taxonomy" id="568069"/>
    <lineage>
        <taxon>Eukaryota</taxon>
        <taxon>Metazoa</taxon>
        <taxon>Ecdysozoa</taxon>
        <taxon>Arthropoda</taxon>
        <taxon>Hexapoda</taxon>
        <taxon>Insecta</taxon>
        <taxon>Pterygota</taxon>
        <taxon>Neoptera</taxon>
        <taxon>Endopterygota</taxon>
        <taxon>Diptera</taxon>
        <taxon>Nematocera</taxon>
        <taxon>Chironomoidea</taxon>
        <taxon>Chironomidae</taxon>
        <taxon>Clunio</taxon>
    </lineage>
</organism>
<dbReference type="FunFam" id="2.40.128.20:FF:000001">
    <property type="entry name" value="Fatty acid-binding protein, adipocyte"/>
    <property type="match status" value="1"/>
</dbReference>
<accession>A0A1J1IV21</accession>
<dbReference type="GO" id="GO:0005504">
    <property type="term" value="F:fatty acid binding"/>
    <property type="evidence" value="ECO:0007669"/>
    <property type="project" value="UniProtKB-ARBA"/>
</dbReference>
<reference evidence="7 8" key="1">
    <citation type="submission" date="2015-04" db="EMBL/GenBank/DDBJ databases">
        <authorList>
            <person name="Syromyatnikov M.Y."/>
            <person name="Popov V.N."/>
        </authorList>
    </citation>
    <scope>NUCLEOTIDE SEQUENCE [LARGE SCALE GENOMIC DNA]</scope>
</reference>
<dbReference type="InterPro" id="IPR031259">
    <property type="entry name" value="ILBP"/>
</dbReference>
<dbReference type="InterPro" id="IPR012674">
    <property type="entry name" value="Calycin"/>
</dbReference>
<dbReference type="CDD" id="cd00742">
    <property type="entry name" value="FABP"/>
    <property type="match status" value="1"/>
</dbReference>
<proteinExistence type="inferred from homology"/>
<dbReference type="PANTHER" id="PTHR11955">
    <property type="entry name" value="FATTY ACID BINDING PROTEIN"/>
    <property type="match status" value="1"/>
</dbReference>
<evidence type="ECO:0000256" key="3">
    <source>
        <dbReference type="ARBA" id="ARBA00057009"/>
    </source>
</evidence>
<dbReference type="Proteomes" id="UP000183832">
    <property type="component" value="Unassembled WGS sequence"/>
</dbReference>
<dbReference type="Gene3D" id="2.40.128.20">
    <property type="match status" value="1"/>
</dbReference>